<gene>
    <name evidence="1" type="ORF">MtrunA17_Chr5g0425041</name>
</gene>
<dbReference type="AlphaFoldDB" id="A0A396HU58"/>
<proteinExistence type="predicted"/>
<protein>
    <recommendedName>
        <fullName evidence="2">FBD domain-containing protein</fullName>
    </recommendedName>
</protein>
<sequence>MGCSLLNKQINSDYKVFHLFENLIELRISWFNRDTYDWSEILKMLINSPKLEALYIEKLSTLLYG</sequence>
<dbReference type="EMBL" id="PSQE01000005">
    <property type="protein sequence ID" value="RHN56038.1"/>
    <property type="molecule type" value="Genomic_DNA"/>
</dbReference>
<evidence type="ECO:0008006" key="2">
    <source>
        <dbReference type="Google" id="ProtNLM"/>
    </source>
</evidence>
<organism evidence="1">
    <name type="scientific">Medicago truncatula</name>
    <name type="common">Barrel medic</name>
    <name type="synonym">Medicago tribuloides</name>
    <dbReference type="NCBI Taxonomy" id="3880"/>
    <lineage>
        <taxon>Eukaryota</taxon>
        <taxon>Viridiplantae</taxon>
        <taxon>Streptophyta</taxon>
        <taxon>Embryophyta</taxon>
        <taxon>Tracheophyta</taxon>
        <taxon>Spermatophyta</taxon>
        <taxon>Magnoliopsida</taxon>
        <taxon>eudicotyledons</taxon>
        <taxon>Gunneridae</taxon>
        <taxon>Pentapetalae</taxon>
        <taxon>rosids</taxon>
        <taxon>fabids</taxon>
        <taxon>Fabales</taxon>
        <taxon>Fabaceae</taxon>
        <taxon>Papilionoideae</taxon>
        <taxon>50 kb inversion clade</taxon>
        <taxon>NPAAA clade</taxon>
        <taxon>Hologalegina</taxon>
        <taxon>IRL clade</taxon>
        <taxon>Trifolieae</taxon>
        <taxon>Medicago</taxon>
    </lineage>
</organism>
<comment type="caution">
    <text evidence="1">The sequence shown here is derived from an EMBL/GenBank/DDBJ whole genome shotgun (WGS) entry which is preliminary data.</text>
</comment>
<dbReference type="Proteomes" id="UP000265566">
    <property type="component" value="Chromosome 5"/>
</dbReference>
<accession>A0A396HU58</accession>
<dbReference type="Gramene" id="rna31359">
    <property type="protein sequence ID" value="RHN56038.1"/>
    <property type="gene ID" value="gene31359"/>
</dbReference>
<evidence type="ECO:0000313" key="1">
    <source>
        <dbReference type="EMBL" id="RHN56038.1"/>
    </source>
</evidence>
<name>A0A396HU58_MEDTR</name>
<reference evidence="1" key="1">
    <citation type="journal article" date="2018" name="Nat. Plants">
        <title>Whole-genome landscape of Medicago truncatula symbiotic genes.</title>
        <authorList>
            <person name="Pecrix Y."/>
            <person name="Gamas P."/>
            <person name="Carrere S."/>
        </authorList>
    </citation>
    <scope>NUCLEOTIDE SEQUENCE</scope>
    <source>
        <tissue evidence="1">Leaves</tissue>
    </source>
</reference>